<name>A0A0F9LSZ9_9ZZZZ</name>
<dbReference type="EMBL" id="LAZR01005871">
    <property type="protein sequence ID" value="KKM96498.1"/>
    <property type="molecule type" value="Genomic_DNA"/>
</dbReference>
<gene>
    <name evidence="1" type="ORF">LCGC14_1177330</name>
</gene>
<accession>A0A0F9LSZ9</accession>
<protein>
    <submittedName>
        <fullName evidence="1">Uncharacterized protein</fullName>
    </submittedName>
</protein>
<evidence type="ECO:0000313" key="1">
    <source>
        <dbReference type="EMBL" id="KKM96498.1"/>
    </source>
</evidence>
<organism evidence="1">
    <name type="scientific">marine sediment metagenome</name>
    <dbReference type="NCBI Taxonomy" id="412755"/>
    <lineage>
        <taxon>unclassified sequences</taxon>
        <taxon>metagenomes</taxon>
        <taxon>ecological metagenomes</taxon>
    </lineage>
</organism>
<reference evidence="1" key="1">
    <citation type="journal article" date="2015" name="Nature">
        <title>Complex archaea that bridge the gap between prokaryotes and eukaryotes.</title>
        <authorList>
            <person name="Spang A."/>
            <person name="Saw J.H."/>
            <person name="Jorgensen S.L."/>
            <person name="Zaremba-Niedzwiedzka K."/>
            <person name="Martijn J."/>
            <person name="Lind A.E."/>
            <person name="van Eijk R."/>
            <person name="Schleper C."/>
            <person name="Guy L."/>
            <person name="Ettema T.J."/>
        </authorList>
    </citation>
    <scope>NUCLEOTIDE SEQUENCE</scope>
</reference>
<sequence>MTTDTVTTELQALLSTAQEKLAVLDAIVRSHHKVEGYEAKLSDQLRALAAAVVEAISAACPLQWMAGAGVPDDKPFLWFPTINVGCYEVPHPATCWKKCHGTGRVLDASLLEKADGTPQPERLLGVLWKVLDDTPLVIERELSIAIDAAAKDPSALIVAVQVLVEVAK</sequence>
<proteinExistence type="predicted"/>
<dbReference type="AlphaFoldDB" id="A0A0F9LSZ9"/>
<comment type="caution">
    <text evidence="1">The sequence shown here is derived from an EMBL/GenBank/DDBJ whole genome shotgun (WGS) entry which is preliminary data.</text>
</comment>